<name>A0A6C8Y6F0_SALDZ</name>
<feature type="non-terminal residue" evidence="2">
    <location>
        <position position="124"/>
    </location>
</feature>
<reference evidence="2" key="1">
    <citation type="submission" date="2018-08" db="EMBL/GenBank/DDBJ databases">
        <authorList>
            <consortium name="GenomeTrakr network: Whole genome sequencing for foodborne pathogen traceback"/>
        </authorList>
    </citation>
    <scope>NUCLEOTIDE SEQUENCE [LARGE SCALE GENOMIC DNA]</scope>
    <source>
        <strain evidence="2">FMA0132</strain>
    </source>
</reference>
<evidence type="ECO:0000256" key="1">
    <source>
        <dbReference type="SAM" id="MobiDB-lite"/>
    </source>
</evidence>
<dbReference type="AlphaFoldDB" id="A0A6C8Y6F0"/>
<gene>
    <name evidence="2" type="ORF">EL06_28625</name>
</gene>
<feature type="non-terminal residue" evidence="2">
    <location>
        <position position="1"/>
    </location>
</feature>
<proteinExistence type="predicted"/>
<protein>
    <submittedName>
        <fullName evidence="2">Uncharacterized protein</fullName>
    </submittedName>
</protein>
<dbReference type="Proteomes" id="UP000885362">
    <property type="component" value="Unassembled WGS sequence"/>
</dbReference>
<organism evidence="2">
    <name type="scientific">Salmonella diarizonae</name>
    <dbReference type="NCBI Taxonomy" id="59204"/>
    <lineage>
        <taxon>Bacteria</taxon>
        <taxon>Pseudomonadati</taxon>
        <taxon>Pseudomonadota</taxon>
        <taxon>Gammaproteobacteria</taxon>
        <taxon>Enterobacterales</taxon>
        <taxon>Enterobacteriaceae</taxon>
        <taxon>Salmonella</taxon>
    </lineage>
</organism>
<sequence length="124" mass="13394">DSDNRTHAYYDGCEYIQKGLAFESPSTGYLGDWYPTGSVMPEPGQGSGSHPGNDSGSVDLSSMGSPVMEFSNLKEYKKKGNTSGGQSQFLYNGALYSVSYDAAKDVTTYTPVSYDPAQKQPFDD</sequence>
<comment type="caution">
    <text evidence="2">The sequence shown here is derived from an EMBL/GenBank/DDBJ whole genome shotgun (WGS) entry which is preliminary data.</text>
</comment>
<dbReference type="EMBL" id="RSHK01000113">
    <property type="protein sequence ID" value="MIE73204.1"/>
    <property type="molecule type" value="Genomic_DNA"/>
</dbReference>
<feature type="region of interest" description="Disordered" evidence="1">
    <location>
        <begin position="33"/>
        <end position="65"/>
    </location>
</feature>
<feature type="compositionally biased region" description="Polar residues" evidence="1">
    <location>
        <begin position="48"/>
        <end position="64"/>
    </location>
</feature>
<evidence type="ECO:0000313" key="2">
    <source>
        <dbReference type="EMBL" id="MIE73204.1"/>
    </source>
</evidence>
<dbReference type="Gene3D" id="2.30.27.10">
    <property type="entry name" value="Phage FD Coat Protein,Membrane penetration domain"/>
    <property type="match status" value="1"/>
</dbReference>
<accession>A0A6C8Y6F0</accession>